<dbReference type="EMBL" id="JAPPUY010000003">
    <property type="protein sequence ID" value="MCY4746258.1"/>
    <property type="molecule type" value="Genomic_DNA"/>
</dbReference>
<protein>
    <submittedName>
        <fullName evidence="1">Uracil-DNA glycosylase</fullName>
    </submittedName>
</protein>
<proteinExistence type="predicted"/>
<evidence type="ECO:0000313" key="1">
    <source>
        <dbReference type="EMBL" id="MCY4746258.1"/>
    </source>
</evidence>
<name>A0ACC6CCS9_9BURK</name>
<reference evidence="1" key="1">
    <citation type="submission" date="2022-08" db="EMBL/GenBank/DDBJ databases">
        <title>Genome sequencing of Pelomonas sp. UHG3.</title>
        <authorList>
            <person name="So Y."/>
        </authorList>
    </citation>
    <scope>NUCLEOTIDE SEQUENCE</scope>
    <source>
        <strain evidence="1">UHG3</strain>
    </source>
</reference>
<dbReference type="Proteomes" id="UP001076464">
    <property type="component" value="Unassembled WGS sequence"/>
</dbReference>
<evidence type="ECO:0000313" key="2">
    <source>
        <dbReference type="Proteomes" id="UP001076464"/>
    </source>
</evidence>
<comment type="caution">
    <text evidence="1">The sequence shown here is derived from an EMBL/GenBank/DDBJ whole genome shotgun (WGS) entry which is preliminary data.</text>
</comment>
<gene>
    <name evidence="1" type="ORF">NYO99_14820</name>
</gene>
<keyword evidence="2" id="KW-1185">Reference proteome</keyword>
<accession>A0ACC6CCS9</accession>
<organism evidence="1 2">
    <name type="scientific">Roseateles hydrophilus</name>
    <dbReference type="NCBI Taxonomy" id="2975054"/>
    <lineage>
        <taxon>Bacteria</taxon>
        <taxon>Pseudomonadati</taxon>
        <taxon>Pseudomonadota</taxon>
        <taxon>Betaproteobacteria</taxon>
        <taxon>Burkholderiales</taxon>
        <taxon>Sphaerotilaceae</taxon>
        <taxon>Roseateles</taxon>
    </lineage>
</organism>
<sequence>MSWDSRQRAMLAEMGFRLPAPPVEVPAEPAPGPVAAAPVVAPPAPLAPAPVRPPAAPVPTPAAAPVPAAAPSAVPAALAGLDLDALRAAVLDGRACGACEHRSHLFGRGALPRADWLVVTDAPTEADEAAGQLFVAEAGRLLERMVLAAGQRLAGDAPTAFVTPLVPGRAPRGRPPQAHELEAGEAQLARLAELLQPRLVLAIGPLAARRLTGLPDPLGRLRGRVHAWRGLPLVVTYAPSYLLRSPADKAGAWDDLRLALASRPA</sequence>